<gene>
    <name evidence="4" type="ORF">GCM10011613_25670</name>
</gene>
<evidence type="ECO:0000313" key="5">
    <source>
        <dbReference type="Proteomes" id="UP000619761"/>
    </source>
</evidence>
<dbReference type="GO" id="GO:0003677">
    <property type="term" value="F:DNA binding"/>
    <property type="evidence" value="ECO:0007669"/>
    <property type="project" value="UniProtKB-KW"/>
</dbReference>
<dbReference type="Pfam" id="PF00436">
    <property type="entry name" value="SSB"/>
    <property type="match status" value="1"/>
</dbReference>
<evidence type="ECO:0000256" key="1">
    <source>
        <dbReference type="ARBA" id="ARBA00023125"/>
    </source>
</evidence>
<sequence length="159" mass="17711">MRNIFIDEGNLGADPVLRYVPVPTANGTEQRPVLELDVRFDVQKQKSGAYEDVGGFWATVSQWGRLAEINHKLLVKGCRVLVVGEQSQQEYIIQKGERAGQTATALHIDATYIALVLLGVDDVVYSKRKPRQPDAGNHEFITENDSSDSIPFDSQQLQN</sequence>
<dbReference type="RefSeq" id="WP_189419202.1">
    <property type="nucleotide sequence ID" value="NZ_BMYZ01000002.1"/>
</dbReference>
<dbReference type="InterPro" id="IPR000424">
    <property type="entry name" value="Primosome_PriB/ssb"/>
</dbReference>
<dbReference type="InterPro" id="IPR012340">
    <property type="entry name" value="NA-bd_OB-fold"/>
</dbReference>
<dbReference type="NCBIfam" id="NF006039">
    <property type="entry name" value="PRK08182.1"/>
    <property type="match status" value="1"/>
</dbReference>
<protein>
    <submittedName>
        <fullName evidence="4">Single-stranded DNA-binding protein</fullName>
    </submittedName>
</protein>
<evidence type="ECO:0000256" key="3">
    <source>
        <dbReference type="SAM" id="MobiDB-lite"/>
    </source>
</evidence>
<dbReference type="Proteomes" id="UP000619761">
    <property type="component" value="Unassembled WGS sequence"/>
</dbReference>
<dbReference type="CDD" id="cd04496">
    <property type="entry name" value="SSB_OBF"/>
    <property type="match status" value="1"/>
</dbReference>
<evidence type="ECO:0000313" key="4">
    <source>
        <dbReference type="EMBL" id="GGY79637.1"/>
    </source>
</evidence>
<comment type="caution">
    <text evidence="4">The sequence shown here is derived from an EMBL/GenBank/DDBJ whole genome shotgun (WGS) entry which is preliminary data.</text>
</comment>
<keyword evidence="5" id="KW-1185">Reference proteome</keyword>
<dbReference type="EMBL" id="BMYZ01000002">
    <property type="protein sequence ID" value="GGY79637.1"/>
    <property type="molecule type" value="Genomic_DNA"/>
</dbReference>
<keyword evidence="1 2" id="KW-0238">DNA-binding</keyword>
<dbReference type="Gene3D" id="2.40.50.140">
    <property type="entry name" value="Nucleic acid-binding proteins"/>
    <property type="match status" value="1"/>
</dbReference>
<dbReference type="PROSITE" id="PS50935">
    <property type="entry name" value="SSB"/>
    <property type="match status" value="1"/>
</dbReference>
<feature type="region of interest" description="Disordered" evidence="3">
    <location>
        <begin position="129"/>
        <end position="159"/>
    </location>
</feature>
<name>A0ABQ3B5Q2_9GAMM</name>
<proteinExistence type="predicted"/>
<dbReference type="SUPFAM" id="SSF50249">
    <property type="entry name" value="Nucleic acid-binding proteins"/>
    <property type="match status" value="1"/>
</dbReference>
<organism evidence="4 5">
    <name type="scientific">Cellvibrio zantedeschiae</name>
    <dbReference type="NCBI Taxonomy" id="1237077"/>
    <lineage>
        <taxon>Bacteria</taxon>
        <taxon>Pseudomonadati</taxon>
        <taxon>Pseudomonadota</taxon>
        <taxon>Gammaproteobacteria</taxon>
        <taxon>Cellvibrionales</taxon>
        <taxon>Cellvibrionaceae</taxon>
        <taxon>Cellvibrio</taxon>
    </lineage>
</organism>
<feature type="compositionally biased region" description="Polar residues" evidence="3">
    <location>
        <begin position="143"/>
        <end position="159"/>
    </location>
</feature>
<evidence type="ECO:0000256" key="2">
    <source>
        <dbReference type="PROSITE-ProRule" id="PRU00252"/>
    </source>
</evidence>
<reference evidence="5" key="1">
    <citation type="journal article" date="2019" name="Int. J. Syst. Evol. Microbiol.">
        <title>The Global Catalogue of Microorganisms (GCM) 10K type strain sequencing project: providing services to taxonomists for standard genome sequencing and annotation.</title>
        <authorList>
            <consortium name="The Broad Institute Genomics Platform"/>
            <consortium name="The Broad Institute Genome Sequencing Center for Infectious Disease"/>
            <person name="Wu L."/>
            <person name="Ma J."/>
        </authorList>
    </citation>
    <scope>NUCLEOTIDE SEQUENCE [LARGE SCALE GENOMIC DNA]</scope>
    <source>
        <strain evidence="5">KCTC 32239</strain>
    </source>
</reference>
<accession>A0ABQ3B5Q2</accession>